<protein>
    <submittedName>
        <fullName evidence="5">Long-chain-fatty-acid--CoA ligase</fullName>
        <ecNumber evidence="5">6.2.1.3</ecNumber>
    </submittedName>
</protein>
<dbReference type="Gene3D" id="2.30.38.10">
    <property type="entry name" value="Luciferase, Domain 3"/>
    <property type="match status" value="1"/>
</dbReference>
<sequence>MRDLGKITIGELVDRTSINYPDNDALVYPDRGLRYSYKEFREVCNQFAKSLLKLGIKRGDNIAIWAANVPEWVITQFGSARVGAVMATVSTSYKLLELEYQLKQSDATTLIMMEGTKSSDFRSLINELCPELKECKPGELVSKRLPLLKNVVMIGSNKYPGMFTWDEFIKVGENVSDEALAARSAELDPDDPVVMIYTSGTTGFPKGVMLTHHNVIANAYAQAICMNLGPSDRMCIAVPFFHVFGTTASTGCCVVAGAAMVPVELFSPAQVLKTVEKERCTVLHGVPTMFILELEQMEKENYDVSSLRTGIVAGAACPADVMKKIIEVLNMKEVLVAYGQSESSPCITITRADDPLELKCSTVGKALPGVEVKIVDPETGKEVPKGAQGEICARGYNIMKGYYKMPEATANTIDAEGWLHTGDLGTMDENGYCKITCRLKEMIIRGGENIYPKEVEEFLRIHPLIKDVQIIGVPSEKYGEEVMAFIRVKDGHVLTPESVQNFCKGQIAGWKIPRYVAFVEDYPYTSNGKVQKFKLREMAIEMLDPREVVKPGSICKVLV</sequence>
<dbReference type="Gene3D" id="3.30.300.30">
    <property type="match status" value="1"/>
</dbReference>
<dbReference type="GO" id="GO:0004467">
    <property type="term" value="F:long-chain fatty acid-CoA ligase activity"/>
    <property type="evidence" value="ECO:0007669"/>
    <property type="project" value="UniProtKB-EC"/>
</dbReference>
<dbReference type="GO" id="GO:0031956">
    <property type="term" value="F:medium-chain fatty acid-CoA ligase activity"/>
    <property type="evidence" value="ECO:0007669"/>
    <property type="project" value="TreeGrafter"/>
</dbReference>
<evidence type="ECO:0000313" key="6">
    <source>
        <dbReference type="Proteomes" id="UP000298324"/>
    </source>
</evidence>
<feature type="domain" description="AMP-dependent synthetase/ligase" evidence="3">
    <location>
        <begin position="18"/>
        <end position="403"/>
    </location>
</feature>
<evidence type="ECO:0000259" key="4">
    <source>
        <dbReference type="Pfam" id="PF13193"/>
    </source>
</evidence>
<dbReference type="EMBL" id="QFGA01000002">
    <property type="protein sequence ID" value="TEB06195.1"/>
    <property type="molecule type" value="Genomic_DNA"/>
</dbReference>
<dbReference type="Gene3D" id="3.40.50.980">
    <property type="match status" value="2"/>
</dbReference>
<dbReference type="FunFam" id="3.40.50.12780:FF:000003">
    <property type="entry name" value="Long-chain-fatty-acid--CoA ligase FadD"/>
    <property type="match status" value="1"/>
</dbReference>
<evidence type="ECO:0000256" key="1">
    <source>
        <dbReference type="ARBA" id="ARBA00006432"/>
    </source>
</evidence>
<dbReference type="RefSeq" id="WP_134220276.1">
    <property type="nucleotide sequence ID" value="NZ_QFGA01000002.1"/>
</dbReference>
<keyword evidence="2 5" id="KW-0436">Ligase</keyword>
<dbReference type="FunFam" id="3.30.300.30:FF:000008">
    <property type="entry name" value="2,3-dihydroxybenzoate-AMP ligase"/>
    <property type="match status" value="1"/>
</dbReference>
<dbReference type="Pfam" id="PF00501">
    <property type="entry name" value="AMP-binding"/>
    <property type="match status" value="1"/>
</dbReference>
<feature type="domain" description="AMP-binding enzyme C-terminal" evidence="4">
    <location>
        <begin position="454"/>
        <end position="529"/>
    </location>
</feature>
<accession>A0A4Y7RB18</accession>
<dbReference type="PANTHER" id="PTHR43201">
    <property type="entry name" value="ACYL-COA SYNTHETASE"/>
    <property type="match status" value="1"/>
</dbReference>
<evidence type="ECO:0000313" key="5">
    <source>
        <dbReference type="EMBL" id="TEB06195.1"/>
    </source>
</evidence>
<dbReference type="InterPro" id="IPR045851">
    <property type="entry name" value="AMP-bd_C_sf"/>
</dbReference>
<proteinExistence type="inferred from homology"/>
<dbReference type="PANTHER" id="PTHR43201:SF5">
    <property type="entry name" value="MEDIUM-CHAIN ACYL-COA LIGASE ACSF2, MITOCHONDRIAL"/>
    <property type="match status" value="1"/>
</dbReference>
<dbReference type="AlphaFoldDB" id="A0A4Y7RB18"/>
<organism evidence="5 6">
    <name type="scientific">Pelotomaculum schinkii</name>
    <dbReference type="NCBI Taxonomy" id="78350"/>
    <lineage>
        <taxon>Bacteria</taxon>
        <taxon>Bacillati</taxon>
        <taxon>Bacillota</taxon>
        <taxon>Clostridia</taxon>
        <taxon>Eubacteriales</taxon>
        <taxon>Desulfotomaculaceae</taxon>
        <taxon>Pelotomaculum</taxon>
    </lineage>
</organism>
<dbReference type="PROSITE" id="PS00455">
    <property type="entry name" value="AMP_BINDING"/>
    <property type="match status" value="1"/>
</dbReference>
<gene>
    <name evidence="5" type="primary">lcfB_5</name>
    <name evidence="5" type="ORF">Psch_03239</name>
</gene>
<comment type="similarity">
    <text evidence="1">Belongs to the ATP-dependent AMP-binding enzyme family.</text>
</comment>
<evidence type="ECO:0000259" key="3">
    <source>
        <dbReference type="Pfam" id="PF00501"/>
    </source>
</evidence>
<evidence type="ECO:0000256" key="2">
    <source>
        <dbReference type="ARBA" id="ARBA00022598"/>
    </source>
</evidence>
<dbReference type="InterPro" id="IPR000873">
    <property type="entry name" value="AMP-dep_synth/lig_dom"/>
</dbReference>
<keyword evidence="6" id="KW-1185">Reference proteome</keyword>
<reference evidence="5 6" key="1">
    <citation type="journal article" date="2018" name="Environ. Microbiol.">
        <title>Novel energy conservation strategies and behaviour of Pelotomaculum schinkii driving syntrophic propionate catabolism.</title>
        <authorList>
            <person name="Hidalgo-Ahumada C.A.P."/>
            <person name="Nobu M.K."/>
            <person name="Narihiro T."/>
            <person name="Tamaki H."/>
            <person name="Liu W.T."/>
            <person name="Kamagata Y."/>
            <person name="Stams A.J.M."/>
            <person name="Imachi H."/>
            <person name="Sousa D.Z."/>
        </authorList>
    </citation>
    <scope>NUCLEOTIDE SEQUENCE [LARGE SCALE GENOMIC DNA]</scope>
    <source>
        <strain evidence="5 6">HH</strain>
    </source>
</reference>
<comment type="caution">
    <text evidence="5">The sequence shown here is derived from an EMBL/GenBank/DDBJ whole genome shotgun (WGS) entry which is preliminary data.</text>
</comment>
<dbReference type="Pfam" id="PF13193">
    <property type="entry name" value="AMP-binding_C"/>
    <property type="match status" value="1"/>
</dbReference>
<dbReference type="InterPro" id="IPR025110">
    <property type="entry name" value="AMP-bd_C"/>
</dbReference>
<dbReference type="EC" id="6.2.1.3" evidence="5"/>
<dbReference type="InterPro" id="IPR020845">
    <property type="entry name" value="AMP-binding_CS"/>
</dbReference>
<name>A0A4Y7RB18_9FIRM</name>
<dbReference type="Proteomes" id="UP000298324">
    <property type="component" value="Unassembled WGS sequence"/>
</dbReference>
<dbReference type="SUPFAM" id="SSF56801">
    <property type="entry name" value="Acetyl-CoA synthetase-like"/>
    <property type="match status" value="1"/>
</dbReference>